<organism evidence="2 3">
    <name type="scientific">Cytospora mali</name>
    <name type="common">Apple Valsa canker fungus</name>
    <name type="synonym">Valsa mali</name>
    <dbReference type="NCBI Taxonomy" id="578113"/>
    <lineage>
        <taxon>Eukaryota</taxon>
        <taxon>Fungi</taxon>
        <taxon>Dikarya</taxon>
        <taxon>Ascomycota</taxon>
        <taxon>Pezizomycotina</taxon>
        <taxon>Sordariomycetes</taxon>
        <taxon>Sordariomycetidae</taxon>
        <taxon>Diaporthales</taxon>
        <taxon>Cytosporaceae</taxon>
        <taxon>Cytospora</taxon>
    </lineage>
</organism>
<sequence>MASVMASQAPLVGPPSMSGLIKRLRAFTTCDVGDTLIRLGDKRGAYLYGLSPMVPGTPTEPGKPWNICGKVVTIRMCPYGGGLGPKLKPFVEYNEAGKIMVIETPDGQSGKYSACWGGIESLRAKIIGAQGVIVSGNMREVDDCREVGLPVLSRGVAALGAKQFMRLGKVNELITINGIKVRPDDVVLADAHGAVVVQKIRLEKVIEMCELRAQQKRLVRKDIENRKTMGDAIEHVRRRFGDPYDTFERNPRSTPVSTA</sequence>
<protein>
    <recommendedName>
        <fullName evidence="4">4-hydroxy-4-methyl-2-oxoglutarate aldolase</fullName>
    </recommendedName>
</protein>
<dbReference type="GO" id="GO:0008948">
    <property type="term" value="F:oxaloacetate decarboxylase activity"/>
    <property type="evidence" value="ECO:0007669"/>
    <property type="project" value="TreeGrafter"/>
</dbReference>
<dbReference type="InterPro" id="IPR036704">
    <property type="entry name" value="RraA/RraA-like_sf"/>
</dbReference>
<dbReference type="SUPFAM" id="SSF89562">
    <property type="entry name" value="RraA-like"/>
    <property type="match status" value="1"/>
</dbReference>
<reference evidence="2" key="1">
    <citation type="submission" date="2014-12" db="EMBL/GenBank/DDBJ databases">
        <title>Genome Sequence of Valsa Canker Pathogens Uncovers a Specific Adaption of Colonization on Woody Bark.</title>
        <authorList>
            <person name="Yin Z."/>
            <person name="Liu H."/>
            <person name="Gao X."/>
            <person name="Li Z."/>
            <person name="Song N."/>
            <person name="Ke X."/>
            <person name="Dai Q."/>
            <person name="Wu Y."/>
            <person name="Sun Y."/>
            <person name="Xu J.-R."/>
            <person name="Kang Z.K."/>
            <person name="Wang L."/>
            <person name="Huang L."/>
        </authorList>
    </citation>
    <scope>NUCLEOTIDE SEQUENCE [LARGE SCALE GENOMIC DNA]</scope>
    <source>
        <strain evidence="2">03-8</strain>
    </source>
</reference>
<dbReference type="AlphaFoldDB" id="A0A194WE87"/>
<dbReference type="InterPro" id="IPR005493">
    <property type="entry name" value="RraA/RraA-like"/>
</dbReference>
<keyword evidence="3" id="KW-1185">Reference proteome</keyword>
<evidence type="ECO:0000313" key="2">
    <source>
        <dbReference type="EMBL" id="KUI74503.1"/>
    </source>
</evidence>
<dbReference type="PANTHER" id="PTHR33254">
    <property type="entry name" value="4-HYDROXY-4-METHYL-2-OXOGLUTARATE ALDOLASE 3-RELATED"/>
    <property type="match status" value="1"/>
</dbReference>
<dbReference type="CDD" id="cd16841">
    <property type="entry name" value="RraA_family"/>
    <property type="match status" value="1"/>
</dbReference>
<evidence type="ECO:0008006" key="4">
    <source>
        <dbReference type="Google" id="ProtNLM"/>
    </source>
</evidence>
<dbReference type="Gene3D" id="3.50.30.40">
    <property type="entry name" value="Ribonuclease E inhibitor RraA/RraA-like"/>
    <property type="match status" value="1"/>
</dbReference>
<name>A0A194WE87_CYTMA</name>
<feature type="binding site" evidence="1">
    <location>
        <position position="139"/>
    </location>
    <ligand>
        <name>substrate</name>
    </ligand>
</feature>
<dbReference type="PANTHER" id="PTHR33254:SF4">
    <property type="entry name" value="4-HYDROXY-4-METHYL-2-OXOGLUTARATE ALDOLASE 3-RELATED"/>
    <property type="match status" value="1"/>
</dbReference>
<dbReference type="EMBL" id="CM003110">
    <property type="protein sequence ID" value="KUI74503.1"/>
    <property type="molecule type" value="Genomic_DNA"/>
</dbReference>
<dbReference type="Proteomes" id="UP000078559">
    <property type="component" value="Chromosome 13"/>
</dbReference>
<dbReference type="Pfam" id="PF03737">
    <property type="entry name" value="RraA-like"/>
    <property type="match status" value="1"/>
</dbReference>
<gene>
    <name evidence="2" type="ORF">VM1G_10101</name>
</gene>
<dbReference type="GO" id="GO:0047443">
    <property type="term" value="F:4-hydroxy-4-methyl-2-oxoglutarate aldolase activity"/>
    <property type="evidence" value="ECO:0007669"/>
    <property type="project" value="TreeGrafter"/>
</dbReference>
<accession>A0A194WE87</accession>
<proteinExistence type="predicted"/>
<evidence type="ECO:0000313" key="3">
    <source>
        <dbReference type="Proteomes" id="UP000078559"/>
    </source>
</evidence>
<dbReference type="OrthoDB" id="1476984at2759"/>
<dbReference type="SMR" id="A0A194WE87"/>
<evidence type="ECO:0000256" key="1">
    <source>
        <dbReference type="PIRSR" id="PIRSR605493-1"/>
    </source>
</evidence>